<gene>
    <name evidence="3" type="ORF">RE476_05335</name>
</gene>
<reference evidence="3" key="1">
    <citation type="submission" date="2023-08" db="EMBL/GenBank/DDBJ databases">
        <title>Methanolobus mangrovi sp. nov. and Methanolobus sediminis sp. nov, two novel methylotrophic methanogens isolated from mangrove sediments in China.</title>
        <authorList>
            <person name="Zhou J."/>
        </authorList>
    </citation>
    <scope>NUCLEOTIDE SEQUENCE</scope>
    <source>
        <strain evidence="3">FTZ2</strain>
    </source>
</reference>
<dbReference type="GeneID" id="84229542"/>
<evidence type="ECO:0000313" key="3">
    <source>
        <dbReference type="EMBL" id="WMW23254.1"/>
    </source>
</evidence>
<evidence type="ECO:0000259" key="2">
    <source>
        <dbReference type="Pfam" id="PF26596"/>
    </source>
</evidence>
<dbReference type="InterPro" id="IPR017474">
    <property type="entry name" value="PEF_CTERM_C"/>
</dbReference>
<feature type="transmembrane region" description="Helical" evidence="1">
    <location>
        <begin position="162"/>
        <end position="179"/>
    </location>
</feature>
<organism evidence="3 4">
    <name type="scientific">Methanolobus mangrovi</name>
    <dbReference type="NCBI Taxonomy" id="3072977"/>
    <lineage>
        <taxon>Archaea</taxon>
        <taxon>Methanobacteriati</taxon>
        <taxon>Methanobacteriota</taxon>
        <taxon>Stenosarchaea group</taxon>
        <taxon>Methanomicrobia</taxon>
        <taxon>Methanosarcinales</taxon>
        <taxon>Methanosarcinaceae</taxon>
        <taxon>Methanolobus</taxon>
    </lineage>
</organism>
<accession>A0AA51YKI2</accession>
<dbReference type="KEGG" id="mmav:RE476_05335"/>
<keyword evidence="1" id="KW-0472">Membrane</keyword>
<keyword evidence="4" id="KW-1185">Reference proteome</keyword>
<dbReference type="RefSeq" id="WP_309309370.1">
    <property type="nucleotide sequence ID" value="NZ_CP133594.1"/>
</dbReference>
<dbReference type="NCBIfam" id="TIGR03024">
    <property type="entry name" value="arch_PEF_CTERM"/>
    <property type="match status" value="1"/>
</dbReference>
<evidence type="ECO:0000256" key="1">
    <source>
        <dbReference type="SAM" id="Phobius"/>
    </source>
</evidence>
<sequence>MKKLIILAIAMIAMIAMIGTASAYQAVFYDETGNVVNLENPLQLKPGASITLSYYASGISDNDVNDDFYYKIIKSNVSLESPVPASDNDIEVILNNVKFNPAGANAYMDIGAVTIKVKDTAPEKALYTVEVGAGNPDGTNIPSSAITEFQTVSKSVQLIPEFPTIALPVAAILGLAFFMQRRKEE</sequence>
<dbReference type="Pfam" id="PF26596">
    <property type="entry name" value="PEF-CTERM_ARCH"/>
    <property type="match status" value="1"/>
</dbReference>
<dbReference type="EMBL" id="CP133594">
    <property type="protein sequence ID" value="WMW23254.1"/>
    <property type="molecule type" value="Genomic_DNA"/>
</dbReference>
<protein>
    <submittedName>
        <fullName evidence="3">PEF-CTERM sorting domain-containing protein</fullName>
    </submittedName>
</protein>
<feature type="domain" description="PEF-CTERM protein sorting" evidence="2">
    <location>
        <begin position="159"/>
        <end position="183"/>
    </location>
</feature>
<dbReference type="AlphaFoldDB" id="A0AA51YKI2"/>
<name>A0AA51YKI2_9EURY</name>
<keyword evidence="1" id="KW-0812">Transmembrane</keyword>
<proteinExistence type="predicted"/>
<keyword evidence="1" id="KW-1133">Transmembrane helix</keyword>
<evidence type="ECO:0000313" key="4">
    <source>
        <dbReference type="Proteomes" id="UP001183006"/>
    </source>
</evidence>
<dbReference type="Proteomes" id="UP001183006">
    <property type="component" value="Chromosome"/>
</dbReference>